<dbReference type="EMBL" id="CM018048">
    <property type="protein sequence ID" value="KAA8521347.1"/>
    <property type="molecule type" value="Genomic_DNA"/>
</dbReference>
<reference evidence="1 2" key="1">
    <citation type="submission" date="2019-09" db="EMBL/GenBank/DDBJ databases">
        <title>A chromosome-level genome assembly of the Chinese tupelo Nyssa sinensis.</title>
        <authorList>
            <person name="Yang X."/>
            <person name="Kang M."/>
            <person name="Yang Y."/>
            <person name="Xiong H."/>
            <person name="Wang M."/>
            <person name="Zhang Z."/>
            <person name="Wang Z."/>
            <person name="Wu H."/>
            <person name="Ma T."/>
            <person name="Liu J."/>
            <person name="Xi Z."/>
        </authorList>
    </citation>
    <scope>NUCLEOTIDE SEQUENCE [LARGE SCALE GENOMIC DNA]</scope>
    <source>
        <strain evidence="1">J267</strain>
        <tissue evidence="1">Leaf</tissue>
    </source>
</reference>
<evidence type="ECO:0008006" key="3">
    <source>
        <dbReference type="Google" id="ProtNLM"/>
    </source>
</evidence>
<name>A0A5J4ZW98_9ASTE</name>
<accession>A0A5J4ZW98</accession>
<dbReference type="OrthoDB" id="1001388at2759"/>
<dbReference type="PANTHER" id="PTHR33710:SF79">
    <property type="entry name" value="OS06G0205337 PROTEIN"/>
    <property type="match status" value="1"/>
</dbReference>
<dbReference type="AlphaFoldDB" id="A0A5J4ZW98"/>
<keyword evidence="2" id="KW-1185">Reference proteome</keyword>
<gene>
    <name evidence="1" type="ORF">F0562_012015</name>
</gene>
<dbReference type="Gene3D" id="3.60.10.10">
    <property type="entry name" value="Endonuclease/exonuclease/phosphatase"/>
    <property type="match status" value="1"/>
</dbReference>
<proteinExistence type="predicted"/>
<dbReference type="InterPro" id="IPR036691">
    <property type="entry name" value="Endo/exonu/phosph_ase_sf"/>
</dbReference>
<organism evidence="1 2">
    <name type="scientific">Nyssa sinensis</name>
    <dbReference type="NCBI Taxonomy" id="561372"/>
    <lineage>
        <taxon>Eukaryota</taxon>
        <taxon>Viridiplantae</taxon>
        <taxon>Streptophyta</taxon>
        <taxon>Embryophyta</taxon>
        <taxon>Tracheophyta</taxon>
        <taxon>Spermatophyta</taxon>
        <taxon>Magnoliopsida</taxon>
        <taxon>eudicotyledons</taxon>
        <taxon>Gunneridae</taxon>
        <taxon>Pentapetalae</taxon>
        <taxon>asterids</taxon>
        <taxon>Cornales</taxon>
        <taxon>Nyssaceae</taxon>
        <taxon>Nyssa</taxon>
    </lineage>
</organism>
<dbReference type="PANTHER" id="PTHR33710">
    <property type="entry name" value="BNAC02G09200D PROTEIN"/>
    <property type="match status" value="1"/>
</dbReference>
<dbReference type="Proteomes" id="UP000325577">
    <property type="component" value="Linkage Group LG5"/>
</dbReference>
<evidence type="ECO:0000313" key="2">
    <source>
        <dbReference type="Proteomes" id="UP000325577"/>
    </source>
</evidence>
<protein>
    <recommendedName>
        <fullName evidence="3">Endonuclease/exonuclease/phosphatase domain-containing protein</fullName>
    </recommendedName>
</protein>
<evidence type="ECO:0000313" key="1">
    <source>
        <dbReference type="EMBL" id="KAA8521347.1"/>
    </source>
</evidence>
<dbReference type="SUPFAM" id="SSF56219">
    <property type="entry name" value="DNase I-like"/>
    <property type="match status" value="1"/>
</dbReference>
<sequence length="357" mass="40429">MQKAESAAGAAITCPAMGGISGGANEEQPLDNSGTQGGGLGAVPALLIATKCLFSDLKCTSKGLSSLDANRGNVRLPTRVDIGAENVANPMVKRANFEKVSRFLCLNWSFVHNYADMDNDTIWIGWDDEVLRITLLHSMEKAIHCLAQIRGKGIWFYLSVIHGHNSVMDHIRVWSNLRQQASLNNDLPWIVMGDFNVVQFSNERIGGSTDWPPCMEECNNCLINAELEDLKYTSFHLTWTNCQYDNDTILRKLDRVLANDRWMVDFSNSEVKFLPSSVSDHSPMIVRTRVDVKCKGRSFKFFNFWLECEAFEPAVRKAWNQDVEGYAMFILSRKLKVMKKELKLLNQVRGRISYQLY</sequence>